<dbReference type="InterPro" id="IPR032710">
    <property type="entry name" value="NTF2-like_dom_sf"/>
</dbReference>
<dbReference type="Proteomes" id="UP000237631">
    <property type="component" value="Unassembled WGS sequence"/>
</dbReference>
<evidence type="ECO:0000313" key="2">
    <source>
        <dbReference type="Proteomes" id="UP000237631"/>
    </source>
</evidence>
<name>A0A2S6C573_9PEZI</name>
<accession>A0A2S6C573</accession>
<reference evidence="2" key="1">
    <citation type="journal article" date="2017" name="bioRxiv">
        <title>Conservation of a gene cluster reveals novel cercosporin biosynthetic mechanisms and extends production to the genus Colletotrichum.</title>
        <authorList>
            <person name="de Jonge R."/>
            <person name="Ebert M.K."/>
            <person name="Huitt-Roehl C.R."/>
            <person name="Pal P."/>
            <person name="Suttle J.C."/>
            <person name="Spanner R.E."/>
            <person name="Neubauer J.D."/>
            <person name="Jurick W.M.II."/>
            <person name="Stott K.A."/>
            <person name="Secor G.A."/>
            <person name="Thomma B.P.H.J."/>
            <person name="Van de Peer Y."/>
            <person name="Townsend C.A."/>
            <person name="Bolton M.D."/>
        </authorList>
    </citation>
    <scope>NUCLEOTIDE SEQUENCE [LARGE SCALE GENOMIC DNA]</scope>
    <source>
        <strain evidence="2">CBS538.71</strain>
    </source>
</reference>
<organism evidence="1 2">
    <name type="scientific">Cercospora berteroae</name>
    <dbReference type="NCBI Taxonomy" id="357750"/>
    <lineage>
        <taxon>Eukaryota</taxon>
        <taxon>Fungi</taxon>
        <taxon>Dikarya</taxon>
        <taxon>Ascomycota</taxon>
        <taxon>Pezizomycotina</taxon>
        <taxon>Dothideomycetes</taxon>
        <taxon>Dothideomycetidae</taxon>
        <taxon>Mycosphaerellales</taxon>
        <taxon>Mycosphaerellaceae</taxon>
        <taxon>Cercospora</taxon>
    </lineage>
</organism>
<proteinExistence type="predicted"/>
<keyword evidence="2" id="KW-1185">Reference proteome</keyword>
<dbReference type="OrthoDB" id="2830113at2759"/>
<dbReference type="EMBL" id="PNEN01000553">
    <property type="protein sequence ID" value="PPJ54872.1"/>
    <property type="molecule type" value="Genomic_DNA"/>
</dbReference>
<evidence type="ECO:0008006" key="3">
    <source>
        <dbReference type="Google" id="ProtNLM"/>
    </source>
</evidence>
<sequence length="160" mass="17871">MSSSSAPDLAQLCRDYIAGITEFDVPTSPDWLSSFVHTDVIHNSRPLGIQQYRALITSNISAPRTRISVEKLIVQDDHVSARLRFTVPHTCNSYLGHSLVTASKRVNVAPDGSVGKTDDHSFDVFEHVTYQFDVDEADGKWKIKEVWSIADIEPVKKNCI</sequence>
<comment type="caution">
    <text evidence="1">The sequence shown here is derived from an EMBL/GenBank/DDBJ whole genome shotgun (WGS) entry which is preliminary data.</text>
</comment>
<gene>
    <name evidence="1" type="ORF">CBER1_06027</name>
</gene>
<evidence type="ECO:0000313" key="1">
    <source>
        <dbReference type="EMBL" id="PPJ54872.1"/>
    </source>
</evidence>
<dbReference type="SUPFAM" id="SSF54427">
    <property type="entry name" value="NTF2-like"/>
    <property type="match status" value="1"/>
</dbReference>
<dbReference type="AlphaFoldDB" id="A0A2S6C573"/>
<dbReference type="Gene3D" id="3.10.450.50">
    <property type="match status" value="1"/>
</dbReference>
<protein>
    <recommendedName>
        <fullName evidence="3">SnoaL-like domain-containing protein</fullName>
    </recommendedName>
</protein>